<dbReference type="AlphaFoldDB" id="A0A1F7IE98"/>
<dbReference type="EMBL" id="MGAG01000010">
    <property type="protein sequence ID" value="OGK41690.1"/>
    <property type="molecule type" value="Genomic_DNA"/>
</dbReference>
<proteinExistence type="predicted"/>
<keyword evidence="4" id="KW-0808">Transferase</keyword>
<evidence type="ECO:0000256" key="3">
    <source>
        <dbReference type="ARBA" id="ARBA00022676"/>
    </source>
</evidence>
<evidence type="ECO:0000256" key="4">
    <source>
        <dbReference type="ARBA" id="ARBA00022679"/>
    </source>
</evidence>
<accession>A0A1F7IE98</accession>
<evidence type="ECO:0000313" key="7">
    <source>
        <dbReference type="EMBL" id="OGK41690.1"/>
    </source>
</evidence>
<dbReference type="InterPro" id="IPR029044">
    <property type="entry name" value="Nucleotide-diphossugar_trans"/>
</dbReference>
<keyword evidence="3" id="KW-0328">Glycosyltransferase</keyword>
<comment type="caution">
    <text evidence="7">The sequence shown here is derived from an EMBL/GenBank/DDBJ whole genome shotgun (WGS) entry which is preliminary data.</text>
</comment>
<feature type="domain" description="Glycosyltransferase 2-like" evidence="6">
    <location>
        <begin position="8"/>
        <end position="165"/>
    </location>
</feature>
<name>A0A1F7IE98_9BACT</name>
<evidence type="ECO:0000256" key="1">
    <source>
        <dbReference type="ARBA" id="ARBA00004236"/>
    </source>
</evidence>
<evidence type="ECO:0000259" key="6">
    <source>
        <dbReference type="Pfam" id="PF00535"/>
    </source>
</evidence>
<dbReference type="SUPFAM" id="SSF53448">
    <property type="entry name" value="Nucleotide-diphospho-sugar transferases"/>
    <property type="match status" value="1"/>
</dbReference>
<dbReference type="Gene3D" id="3.90.550.10">
    <property type="entry name" value="Spore Coat Polysaccharide Biosynthesis Protein SpsA, Chain A"/>
    <property type="match status" value="1"/>
</dbReference>
<evidence type="ECO:0000256" key="5">
    <source>
        <dbReference type="ARBA" id="ARBA00023136"/>
    </source>
</evidence>
<organism evidence="7 8">
    <name type="scientific">Candidatus Roizmanbacteria bacterium RIFCSPLOWO2_01_FULL_37_12</name>
    <dbReference type="NCBI Taxonomy" id="1802056"/>
    <lineage>
        <taxon>Bacteria</taxon>
        <taxon>Candidatus Roizmaniibacteriota</taxon>
    </lineage>
</organism>
<keyword evidence="5" id="KW-0472">Membrane</keyword>
<dbReference type="STRING" id="1802056.A2954_07480"/>
<evidence type="ECO:0000256" key="2">
    <source>
        <dbReference type="ARBA" id="ARBA00022475"/>
    </source>
</evidence>
<reference evidence="7 8" key="1">
    <citation type="journal article" date="2016" name="Nat. Commun.">
        <title>Thousands of microbial genomes shed light on interconnected biogeochemical processes in an aquifer system.</title>
        <authorList>
            <person name="Anantharaman K."/>
            <person name="Brown C.T."/>
            <person name="Hug L.A."/>
            <person name="Sharon I."/>
            <person name="Castelle C.J."/>
            <person name="Probst A.J."/>
            <person name="Thomas B.C."/>
            <person name="Singh A."/>
            <person name="Wilkins M.J."/>
            <person name="Karaoz U."/>
            <person name="Brodie E.L."/>
            <person name="Williams K.H."/>
            <person name="Hubbard S.S."/>
            <person name="Banfield J.F."/>
        </authorList>
    </citation>
    <scope>NUCLEOTIDE SEQUENCE [LARGE SCALE GENOMIC DNA]</scope>
</reference>
<dbReference type="PANTHER" id="PTHR43646:SF2">
    <property type="entry name" value="GLYCOSYLTRANSFERASE 2-LIKE DOMAIN-CONTAINING PROTEIN"/>
    <property type="match status" value="1"/>
</dbReference>
<dbReference type="GO" id="GO:0016757">
    <property type="term" value="F:glycosyltransferase activity"/>
    <property type="evidence" value="ECO:0007669"/>
    <property type="project" value="UniProtKB-KW"/>
</dbReference>
<protein>
    <recommendedName>
        <fullName evidence="6">Glycosyltransferase 2-like domain-containing protein</fullName>
    </recommendedName>
</protein>
<keyword evidence="2" id="KW-1003">Cell membrane</keyword>
<sequence length="276" mass="32721">MKESIYFSIIIPTLNEEKFLPKLLKNLKQQKEKNFEVIIVDGQSSDKTYENTLEFRQSFPLSFHELKKKNVSTQRNYGARVAKGEYLIFLDADAGISPNFTYNLKKYIGRKKGLVLIPYTNPDQKDPQAKFIFKIANILTEFSQTIGKPFSRGGNMVLERHFFYRLGGFNEELYISEDHNIIQKAYDWGVRPKFLRDIKVKFSLRRMRREGQFTYFYKYLVATGNVLIKRDIKKKIFEYEMGGGVEKVVRDKLFFKRNLKHFLKQLKQFLKQEIDI</sequence>
<comment type="subcellular location">
    <subcellularLocation>
        <location evidence="1">Cell membrane</location>
    </subcellularLocation>
</comment>
<evidence type="ECO:0000313" key="8">
    <source>
        <dbReference type="Proteomes" id="UP000177698"/>
    </source>
</evidence>
<dbReference type="PANTHER" id="PTHR43646">
    <property type="entry name" value="GLYCOSYLTRANSFERASE"/>
    <property type="match status" value="1"/>
</dbReference>
<dbReference type="Pfam" id="PF00535">
    <property type="entry name" value="Glycos_transf_2"/>
    <property type="match status" value="1"/>
</dbReference>
<dbReference type="InterPro" id="IPR001173">
    <property type="entry name" value="Glyco_trans_2-like"/>
</dbReference>
<dbReference type="GO" id="GO:0005886">
    <property type="term" value="C:plasma membrane"/>
    <property type="evidence" value="ECO:0007669"/>
    <property type="project" value="UniProtKB-SubCell"/>
</dbReference>
<gene>
    <name evidence="7" type="ORF">A2954_07480</name>
</gene>
<dbReference type="Proteomes" id="UP000177698">
    <property type="component" value="Unassembled WGS sequence"/>
</dbReference>